<evidence type="ECO:0000313" key="3">
    <source>
        <dbReference type="EMBL" id="DAD82275.1"/>
    </source>
</evidence>
<evidence type="ECO:0000256" key="1">
    <source>
        <dbReference type="SAM" id="Coils"/>
    </source>
</evidence>
<protein>
    <submittedName>
        <fullName evidence="3">Uncharacterized protein</fullName>
    </submittedName>
</protein>
<feature type="compositionally biased region" description="Basic and acidic residues" evidence="2">
    <location>
        <begin position="425"/>
        <end position="444"/>
    </location>
</feature>
<keyword evidence="1" id="KW-0175">Coiled coil</keyword>
<reference evidence="3" key="1">
    <citation type="journal article" date="2021" name="Proc. Natl. Acad. Sci. U.S.A.">
        <title>A Catalog of Tens of Thousands of Viruses from Human Metagenomes Reveals Hidden Associations with Chronic Diseases.</title>
        <authorList>
            <person name="Tisza M.J."/>
            <person name="Buck C.B."/>
        </authorList>
    </citation>
    <scope>NUCLEOTIDE SEQUENCE</scope>
    <source>
        <strain evidence="3">Ct47J5</strain>
    </source>
</reference>
<proteinExistence type="predicted"/>
<evidence type="ECO:0000256" key="2">
    <source>
        <dbReference type="SAM" id="MobiDB-lite"/>
    </source>
</evidence>
<feature type="compositionally biased region" description="Low complexity" evidence="2">
    <location>
        <begin position="215"/>
        <end position="248"/>
    </location>
</feature>
<dbReference type="EMBL" id="BK014915">
    <property type="protein sequence ID" value="DAD82275.1"/>
    <property type="molecule type" value="Genomic_DNA"/>
</dbReference>
<feature type="coiled-coil region" evidence="1">
    <location>
        <begin position="481"/>
        <end position="522"/>
    </location>
</feature>
<name>A0A8S5MK34_9CAUD</name>
<organism evidence="3">
    <name type="scientific">Siphoviridae sp. ct47J5</name>
    <dbReference type="NCBI Taxonomy" id="2826286"/>
    <lineage>
        <taxon>Viruses</taxon>
        <taxon>Duplodnaviria</taxon>
        <taxon>Heunggongvirae</taxon>
        <taxon>Uroviricota</taxon>
        <taxon>Caudoviricetes</taxon>
    </lineage>
</organism>
<feature type="compositionally biased region" description="Low complexity" evidence="2">
    <location>
        <begin position="187"/>
        <end position="203"/>
    </location>
</feature>
<sequence>MTTYICKCGQRVQKSSNADNTGNRLEGYGPGHECYGCPYAMPWGGNKWDEAAKRFVQDINGYECRTSRTLSYDSHFIGSTKDKCTCSVVSLDFDFLEQISAWVKDTFPLGEITGNFSRDEIRPTDYSHNGRYCCTFVCASNKKGIAAKAALFARFFNPDGSRKDITPQQEMEKILADIEKAKEDPTCKTAPNADAAATTAESAVPNATAEMQTTSESAADASESVPAASPQSCESGPAASAEASSASLLSTAPQDKPLTFIQQDKCPEFDYSDLPEQTVATLHLAESGYLHGKKLAEKGLVYMGDNIALAHDELCSTVVAQCDNGRFAKKEDTFRAWCLHIGITKDSAYRLLQVSALLADSSPRQRAVLESLPPSLLYAVAKPSAPPELVEKVKNGEVSSNKAYQDLLKENQQLRTDRVNAMNQAEREKARAEKAEAERDKARADQISTAKDCNRLGLKVSQEKDRADKAEAREEEAWKLQSKAETRAQEAEKQLEGSRQVAEAAKLRADKLKAENDALKKQPITAVVDEDEVDRRAGEKAYKIAAGMTAEYKAQQEQDARDAYDSIILAGRSITSIVQSTKLQFRKLPDDQRESAINQLVHTLASAQGEVSACL</sequence>
<feature type="region of interest" description="Disordered" evidence="2">
    <location>
        <begin position="423"/>
        <end position="445"/>
    </location>
</feature>
<accession>A0A8S5MK34</accession>
<feature type="region of interest" description="Disordered" evidence="2">
    <location>
        <begin position="182"/>
        <end position="248"/>
    </location>
</feature>